<evidence type="ECO:0000313" key="2">
    <source>
        <dbReference type="EMBL" id="KAF1999946.1"/>
    </source>
</evidence>
<protein>
    <recommendedName>
        <fullName evidence="1">DUF6546 domain-containing protein</fullName>
    </recommendedName>
</protein>
<evidence type="ECO:0000259" key="1">
    <source>
        <dbReference type="Pfam" id="PF20183"/>
    </source>
</evidence>
<name>A0A6A5WQT3_9PLEO</name>
<organism evidence="2 3">
    <name type="scientific">Amniculicola lignicola CBS 123094</name>
    <dbReference type="NCBI Taxonomy" id="1392246"/>
    <lineage>
        <taxon>Eukaryota</taxon>
        <taxon>Fungi</taxon>
        <taxon>Dikarya</taxon>
        <taxon>Ascomycota</taxon>
        <taxon>Pezizomycotina</taxon>
        <taxon>Dothideomycetes</taxon>
        <taxon>Pleosporomycetidae</taxon>
        <taxon>Pleosporales</taxon>
        <taxon>Amniculicolaceae</taxon>
        <taxon>Amniculicola</taxon>
    </lineage>
</organism>
<dbReference type="InterPro" id="IPR046676">
    <property type="entry name" value="DUF6546"/>
</dbReference>
<feature type="domain" description="DUF6546" evidence="1">
    <location>
        <begin position="4"/>
        <end position="95"/>
    </location>
</feature>
<dbReference type="Proteomes" id="UP000799779">
    <property type="component" value="Unassembled WGS sequence"/>
</dbReference>
<accession>A0A6A5WQT3</accession>
<sequence>MASKGMTKELAEASLGLQYLSAAFIADASLFWEERQSNWIWEPIRLHWQSRACRNFESWSSGMEDKSSLLCSDARVSGVVVVSVLSGEVLEIWNSRVEWLQHGRLLLKPAITAPCRFIMRC</sequence>
<evidence type="ECO:0000313" key="3">
    <source>
        <dbReference type="Proteomes" id="UP000799779"/>
    </source>
</evidence>
<dbReference type="EMBL" id="ML977592">
    <property type="protein sequence ID" value="KAF1999946.1"/>
    <property type="molecule type" value="Genomic_DNA"/>
</dbReference>
<dbReference type="Pfam" id="PF20183">
    <property type="entry name" value="DUF6546"/>
    <property type="match status" value="1"/>
</dbReference>
<dbReference type="OrthoDB" id="3728558at2759"/>
<dbReference type="AlphaFoldDB" id="A0A6A5WQT3"/>
<proteinExistence type="predicted"/>
<reference evidence="2" key="1">
    <citation type="journal article" date="2020" name="Stud. Mycol.">
        <title>101 Dothideomycetes genomes: a test case for predicting lifestyles and emergence of pathogens.</title>
        <authorList>
            <person name="Haridas S."/>
            <person name="Albert R."/>
            <person name="Binder M."/>
            <person name="Bloem J."/>
            <person name="Labutti K."/>
            <person name="Salamov A."/>
            <person name="Andreopoulos B."/>
            <person name="Baker S."/>
            <person name="Barry K."/>
            <person name="Bills G."/>
            <person name="Bluhm B."/>
            <person name="Cannon C."/>
            <person name="Castanera R."/>
            <person name="Culley D."/>
            <person name="Daum C."/>
            <person name="Ezra D."/>
            <person name="Gonzalez J."/>
            <person name="Henrissat B."/>
            <person name="Kuo A."/>
            <person name="Liang C."/>
            <person name="Lipzen A."/>
            <person name="Lutzoni F."/>
            <person name="Magnuson J."/>
            <person name="Mondo S."/>
            <person name="Nolan M."/>
            <person name="Ohm R."/>
            <person name="Pangilinan J."/>
            <person name="Park H.-J."/>
            <person name="Ramirez L."/>
            <person name="Alfaro M."/>
            <person name="Sun H."/>
            <person name="Tritt A."/>
            <person name="Yoshinaga Y."/>
            <person name="Zwiers L.-H."/>
            <person name="Turgeon B."/>
            <person name="Goodwin S."/>
            <person name="Spatafora J."/>
            <person name="Crous P."/>
            <person name="Grigoriev I."/>
        </authorList>
    </citation>
    <scope>NUCLEOTIDE SEQUENCE</scope>
    <source>
        <strain evidence="2">CBS 123094</strain>
    </source>
</reference>
<keyword evidence="3" id="KW-1185">Reference proteome</keyword>
<gene>
    <name evidence="2" type="ORF">P154DRAFT_599817</name>
</gene>